<proteinExistence type="predicted"/>
<dbReference type="SUPFAM" id="SSF102400">
    <property type="entry name" value="DNA polymerase III chi subunit"/>
    <property type="match status" value="1"/>
</dbReference>
<dbReference type="PANTHER" id="PTHR38767">
    <property type="entry name" value="DNA POLYMERASE III SUBUNIT CHI"/>
    <property type="match status" value="1"/>
</dbReference>
<name>A0A2U2IYK1_9SPHN</name>
<evidence type="ECO:0000313" key="1">
    <source>
        <dbReference type="EMBL" id="PWG01170.1"/>
    </source>
</evidence>
<dbReference type="InterPro" id="IPR036768">
    <property type="entry name" value="PolIII_chi_sf"/>
</dbReference>
<comment type="caution">
    <text evidence="1">The sequence shown here is derived from an EMBL/GenBank/DDBJ whole genome shotgun (WGS) entry which is preliminary data.</text>
</comment>
<dbReference type="EMBL" id="QFFF01000002">
    <property type="protein sequence ID" value="PWG01170.1"/>
    <property type="molecule type" value="Genomic_DNA"/>
</dbReference>
<protein>
    <submittedName>
        <fullName evidence="1">DNA polymerase III subunit chi</fullName>
    </submittedName>
</protein>
<evidence type="ECO:0000313" key="2">
    <source>
        <dbReference type="Proteomes" id="UP000245916"/>
    </source>
</evidence>
<reference evidence="1 2" key="1">
    <citation type="submission" date="2018-05" db="EMBL/GenBank/DDBJ databases">
        <title>Genome of Sphingosinicella humi QZX222.</title>
        <authorList>
            <person name="Qiao Z."/>
            <person name="Wang G."/>
        </authorList>
    </citation>
    <scope>NUCLEOTIDE SEQUENCE [LARGE SCALE GENOMIC DNA]</scope>
    <source>
        <strain evidence="1 2">QZX222</strain>
    </source>
</reference>
<sequence>MLVDFYHLTASPIERVLPRIGEKLLADGERLLIVAEPSLLGQLDTHLWSYARDSFLPHGRHDGPAPGEQPILLSSEPEAANDARNIALADGRWRDEALTFERAFYFFDSAHIEDARQSWRALKDKPEAECRYWKQVDGRWVQGP</sequence>
<dbReference type="OrthoDB" id="9795973at2"/>
<accession>A0A2U2IYK1</accession>
<gene>
    <name evidence="1" type="ORF">DF286_13575</name>
</gene>
<dbReference type="PANTHER" id="PTHR38767:SF1">
    <property type="entry name" value="DNA POLYMERASE III SUBUNIT CHI"/>
    <property type="match status" value="1"/>
</dbReference>
<dbReference type="Gene3D" id="3.40.50.10110">
    <property type="entry name" value="DNA polymerase III subunit chi"/>
    <property type="match status" value="1"/>
</dbReference>
<dbReference type="Proteomes" id="UP000245916">
    <property type="component" value="Unassembled WGS sequence"/>
</dbReference>
<dbReference type="GO" id="GO:0032298">
    <property type="term" value="P:positive regulation of DNA-templated DNA replication initiation"/>
    <property type="evidence" value="ECO:0007669"/>
    <property type="project" value="TreeGrafter"/>
</dbReference>
<keyword evidence="2" id="KW-1185">Reference proteome</keyword>
<dbReference type="Pfam" id="PF04364">
    <property type="entry name" value="DNA_pol3_chi"/>
    <property type="match status" value="1"/>
</dbReference>
<dbReference type="AlphaFoldDB" id="A0A2U2IYK1"/>
<dbReference type="GO" id="GO:0003677">
    <property type="term" value="F:DNA binding"/>
    <property type="evidence" value="ECO:0007669"/>
    <property type="project" value="InterPro"/>
</dbReference>
<dbReference type="InterPro" id="IPR007459">
    <property type="entry name" value="DNA_pol3_chi"/>
</dbReference>
<dbReference type="GO" id="GO:0006260">
    <property type="term" value="P:DNA replication"/>
    <property type="evidence" value="ECO:0007669"/>
    <property type="project" value="InterPro"/>
</dbReference>
<organism evidence="1 2">
    <name type="scientific">Allosphingosinicella humi</name>
    <dbReference type="NCBI Taxonomy" id="2068657"/>
    <lineage>
        <taxon>Bacteria</taxon>
        <taxon>Pseudomonadati</taxon>
        <taxon>Pseudomonadota</taxon>
        <taxon>Alphaproteobacteria</taxon>
        <taxon>Sphingomonadales</taxon>
        <taxon>Sphingomonadaceae</taxon>
        <taxon>Allosphingosinicella</taxon>
    </lineage>
</organism>
<dbReference type="GO" id="GO:0003887">
    <property type="term" value="F:DNA-directed DNA polymerase activity"/>
    <property type="evidence" value="ECO:0007669"/>
    <property type="project" value="InterPro"/>
</dbReference>